<dbReference type="SUPFAM" id="SSF52980">
    <property type="entry name" value="Restriction endonuclease-like"/>
    <property type="match status" value="1"/>
</dbReference>
<dbReference type="InterPro" id="IPR011335">
    <property type="entry name" value="Restrct_endonuc-II-like"/>
</dbReference>
<evidence type="ECO:0000259" key="1">
    <source>
        <dbReference type="Pfam" id="PF09588"/>
    </source>
</evidence>
<dbReference type="InterPro" id="IPR011604">
    <property type="entry name" value="PDDEXK-like_dom_sf"/>
</dbReference>
<dbReference type="PANTHER" id="PTHR46609">
    <property type="entry name" value="EXONUCLEASE, PHAGE-TYPE/RECB, C-TERMINAL DOMAIN-CONTAINING PROTEIN"/>
    <property type="match status" value="1"/>
</dbReference>
<proteinExistence type="predicted"/>
<dbReference type="EMBL" id="MN740664">
    <property type="protein sequence ID" value="QHS79874.1"/>
    <property type="molecule type" value="Genomic_DNA"/>
</dbReference>
<feature type="domain" description="YqaJ viral recombinase" evidence="1">
    <location>
        <begin position="82"/>
        <end position="218"/>
    </location>
</feature>
<dbReference type="Pfam" id="PF09588">
    <property type="entry name" value="YqaJ"/>
    <property type="match status" value="1"/>
</dbReference>
<accession>A0A6C0AJ91</accession>
<name>A0A6C0AJ91_9ZZZZ</name>
<organism evidence="2">
    <name type="scientific">viral metagenome</name>
    <dbReference type="NCBI Taxonomy" id="1070528"/>
    <lineage>
        <taxon>unclassified sequences</taxon>
        <taxon>metagenomes</taxon>
        <taxon>organismal metagenomes</taxon>
    </lineage>
</organism>
<sequence length="334" mass="38193">MEAVITEWLREPPYTRPKKRLKPLIMLMVVVTGVSYTKTRRFVFTAMDDAMKGELGRIWMRDRCVRRTIRIYGANDQRTTGWHMKRGEMITGSEVSQVFTGGETRRSLILRKLEPPQPPAPGQYQAPLIWGTRFEPIAKAIYEEETGCKIVDVSCVQHPVYTFLGASPDGILFPTDPTDVRRRGRLVEFKCPFSRPASDGVPDAYNHQMQMQMECSGIDECEYAEFRFKQVFSSEWVRSTGTKGVFAVYSDETVEYKAQNADLNTWLRSLDQEADPQFIYWILVSTKKAFVPKDTTWLPTHLPALQATWDEVLVHRAAGTKPEPPVKTTVTLSI</sequence>
<dbReference type="Gene3D" id="3.90.320.10">
    <property type="match status" value="1"/>
</dbReference>
<dbReference type="InterPro" id="IPR019080">
    <property type="entry name" value="YqaJ_viral_recombinase"/>
</dbReference>
<dbReference type="InterPro" id="IPR051703">
    <property type="entry name" value="NF-kappa-B_Signaling_Reg"/>
</dbReference>
<dbReference type="AlphaFoldDB" id="A0A6C0AJ91"/>
<evidence type="ECO:0000313" key="2">
    <source>
        <dbReference type="EMBL" id="QHS79874.1"/>
    </source>
</evidence>
<protein>
    <recommendedName>
        <fullName evidence="1">YqaJ viral recombinase domain-containing protein</fullName>
    </recommendedName>
</protein>
<dbReference type="CDD" id="cd22343">
    <property type="entry name" value="PDDEXK_lambda_exonuclease-like"/>
    <property type="match status" value="1"/>
</dbReference>
<dbReference type="PANTHER" id="PTHR46609:SF6">
    <property type="entry name" value="EXONUCLEASE, PHAGE-TYPE_RECB, C-TERMINAL DOMAIN-CONTAINING PROTEIN-RELATED"/>
    <property type="match status" value="1"/>
</dbReference>
<reference evidence="2" key="1">
    <citation type="journal article" date="2020" name="Nature">
        <title>Giant virus diversity and host interactions through global metagenomics.</title>
        <authorList>
            <person name="Schulz F."/>
            <person name="Roux S."/>
            <person name="Paez-Espino D."/>
            <person name="Jungbluth S."/>
            <person name="Walsh D.A."/>
            <person name="Denef V.J."/>
            <person name="McMahon K.D."/>
            <person name="Konstantinidis K.T."/>
            <person name="Eloe-Fadrosh E.A."/>
            <person name="Kyrpides N.C."/>
            <person name="Woyke T."/>
        </authorList>
    </citation>
    <scope>NUCLEOTIDE SEQUENCE</scope>
    <source>
        <strain evidence="2">GVMAG-S-1035375-24</strain>
    </source>
</reference>